<dbReference type="Proteomes" id="UP000825679">
    <property type="component" value="Chromosome"/>
</dbReference>
<feature type="chain" id="PRO_5047271013" evidence="2">
    <location>
        <begin position="18"/>
        <end position="132"/>
    </location>
</feature>
<keyword evidence="1" id="KW-0472">Membrane</keyword>
<organism evidence="3 4">
    <name type="scientific">Deefgea tanakiae</name>
    <dbReference type="NCBI Taxonomy" id="2865840"/>
    <lineage>
        <taxon>Bacteria</taxon>
        <taxon>Pseudomonadati</taxon>
        <taxon>Pseudomonadota</taxon>
        <taxon>Betaproteobacteria</taxon>
        <taxon>Neisseriales</taxon>
        <taxon>Chitinibacteraceae</taxon>
        <taxon>Deefgea</taxon>
    </lineage>
</organism>
<evidence type="ECO:0000313" key="4">
    <source>
        <dbReference type="Proteomes" id="UP000825679"/>
    </source>
</evidence>
<keyword evidence="1" id="KW-1133">Transmembrane helix</keyword>
<feature type="transmembrane region" description="Helical" evidence="1">
    <location>
        <begin position="96"/>
        <end position="118"/>
    </location>
</feature>
<feature type="signal peptide" evidence="2">
    <location>
        <begin position="1"/>
        <end position="17"/>
    </location>
</feature>
<sequence length="132" mass="13912">MKYIAALILISSAWVQASPPPAECVAASKALDTWIQQQHGQIRLSDLETSPFADDVRMACDGTPQAYQKSLAQIMQPWQPTPSTSDNFTLSETAQAMLGMAFIIGLGAVSGGALVVLYQGAAGIAILADDSQ</sequence>
<keyword evidence="4" id="KW-1185">Reference proteome</keyword>
<dbReference type="EMBL" id="CP081150">
    <property type="protein sequence ID" value="QZA77746.1"/>
    <property type="molecule type" value="Genomic_DNA"/>
</dbReference>
<dbReference type="RefSeq" id="WP_221006126.1">
    <property type="nucleotide sequence ID" value="NZ_CP081150.1"/>
</dbReference>
<evidence type="ECO:0000256" key="2">
    <source>
        <dbReference type="SAM" id="SignalP"/>
    </source>
</evidence>
<keyword evidence="1" id="KW-0812">Transmembrane</keyword>
<evidence type="ECO:0000313" key="3">
    <source>
        <dbReference type="EMBL" id="QZA77746.1"/>
    </source>
</evidence>
<proteinExistence type="predicted"/>
<evidence type="ECO:0000256" key="1">
    <source>
        <dbReference type="SAM" id="Phobius"/>
    </source>
</evidence>
<name>A0ABX8Z599_9NEIS</name>
<gene>
    <name evidence="3" type="ORF">K4H28_16005</name>
</gene>
<protein>
    <submittedName>
        <fullName evidence="3">Uncharacterized protein</fullName>
    </submittedName>
</protein>
<reference evidence="3 4" key="1">
    <citation type="submission" date="2021-08" db="EMBL/GenBank/DDBJ databases">
        <title>complete genome sequencing of Deefgea sp. D25.</title>
        <authorList>
            <person name="Bae J.-W."/>
            <person name="Gim D.-H."/>
        </authorList>
    </citation>
    <scope>NUCLEOTIDE SEQUENCE [LARGE SCALE GENOMIC DNA]</scope>
    <source>
        <strain evidence="3 4">D25</strain>
    </source>
</reference>
<keyword evidence="2" id="KW-0732">Signal</keyword>
<accession>A0ABX8Z599</accession>